<comment type="function">
    <text evidence="9">Essential subunit of the Sec protein translocation channel SecYEG. Clamps together the 2 halves of SecY. May contact the channel plug during translocation.</text>
</comment>
<dbReference type="Gene3D" id="1.20.5.1030">
    <property type="entry name" value="Preprotein translocase secy subunit"/>
    <property type="match status" value="1"/>
</dbReference>
<dbReference type="GO" id="GO:0043952">
    <property type="term" value="P:protein transport by the Sec complex"/>
    <property type="evidence" value="ECO:0007669"/>
    <property type="project" value="UniProtKB-UniRule"/>
</dbReference>
<evidence type="ECO:0000256" key="8">
    <source>
        <dbReference type="ARBA" id="ARBA00023136"/>
    </source>
</evidence>
<dbReference type="RefSeq" id="WP_119524924.1">
    <property type="nucleotide sequence ID" value="NZ_NRHC01000038.1"/>
</dbReference>
<keyword evidence="2 9" id="KW-0813">Transport</keyword>
<dbReference type="PRINTS" id="PR01650">
    <property type="entry name" value="SECETRNLCASE"/>
</dbReference>
<keyword evidence="6 9" id="KW-1133">Transmembrane helix</keyword>
<feature type="transmembrane region" description="Helical" evidence="9">
    <location>
        <begin position="34"/>
        <end position="53"/>
    </location>
</feature>
<dbReference type="GO" id="GO:0008320">
    <property type="term" value="F:protein transmembrane transporter activity"/>
    <property type="evidence" value="ECO:0007669"/>
    <property type="project" value="UniProtKB-UniRule"/>
</dbReference>
<organism evidence="11 12">
    <name type="scientific">Psittacicella hinzii</name>
    <dbReference type="NCBI Taxonomy" id="2028575"/>
    <lineage>
        <taxon>Bacteria</taxon>
        <taxon>Pseudomonadati</taxon>
        <taxon>Pseudomonadota</taxon>
        <taxon>Gammaproteobacteria</taxon>
        <taxon>Pasteurellales</taxon>
        <taxon>Psittacicellaceae</taxon>
        <taxon>Psittacicella</taxon>
    </lineage>
</organism>
<evidence type="ECO:0000256" key="9">
    <source>
        <dbReference type="HAMAP-Rule" id="MF_00422"/>
    </source>
</evidence>
<keyword evidence="4 9" id="KW-0812">Transmembrane</keyword>
<reference evidence="11 12" key="1">
    <citation type="submission" date="2017-08" db="EMBL/GenBank/DDBJ databases">
        <title>Reclassification of Bisgaard taxon 37 and 44.</title>
        <authorList>
            <person name="Christensen H."/>
        </authorList>
    </citation>
    <scope>NUCLEOTIDE SEQUENCE [LARGE SCALE GENOMIC DNA]</scope>
    <source>
        <strain evidence="11 12">B96_3</strain>
    </source>
</reference>
<evidence type="ECO:0000256" key="5">
    <source>
        <dbReference type="ARBA" id="ARBA00022927"/>
    </source>
</evidence>
<comment type="similarity">
    <text evidence="9">Belongs to the SecE/SEC61-gamma family.</text>
</comment>
<dbReference type="EMBL" id="NRHC01000038">
    <property type="protein sequence ID" value="RIY33148.1"/>
    <property type="molecule type" value="Genomic_DNA"/>
</dbReference>
<protein>
    <recommendedName>
        <fullName evidence="9">Protein translocase subunit SecE</fullName>
    </recommendedName>
</protein>
<dbReference type="HAMAP" id="MF_00422">
    <property type="entry name" value="SecE"/>
    <property type="match status" value="1"/>
</dbReference>
<dbReference type="GO" id="GO:0009306">
    <property type="term" value="P:protein secretion"/>
    <property type="evidence" value="ECO:0007669"/>
    <property type="project" value="UniProtKB-UniRule"/>
</dbReference>
<dbReference type="InterPro" id="IPR038379">
    <property type="entry name" value="SecE_sf"/>
</dbReference>
<evidence type="ECO:0000313" key="11">
    <source>
        <dbReference type="EMBL" id="RIY33148.1"/>
    </source>
</evidence>
<dbReference type="InterPro" id="IPR005807">
    <property type="entry name" value="SecE_bac"/>
</dbReference>
<dbReference type="Proteomes" id="UP000265691">
    <property type="component" value="Unassembled WGS sequence"/>
</dbReference>
<evidence type="ECO:0000313" key="12">
    <source>
        <dbReference type="Proteomes" id="UP000265691"/>
    </source>
</evidence>
<gene>
    <name evidence="9 11" type="primary">secE</name>
    <name evidence="11" type="ORF">CKF54_03630</name>
</gene>
<keyword evidence="3 9" id="KW-1003">Cell membrane</keyword>
<keyword evidence="12" id="KW-1185">Reference proteome</keyword>
<proteinExistence type="inferred from homology"/>
<dbReference type="Pfam" id="PF00584">
    <property type="entry name" value="SecE"/>
    <property type="match status" value="1"/>
</dbReference>
<dbReference type="GO" id="GO:0065002">
    <property type="term" value="P:intracellular protein transmembrane transport"/>
    <property type="evidence" value="ECO:0007669"/>
    <property type="project" value="UniProtKB-UniRule"/>
</dbReference>
<dbReference type="PANTHER" id="PTHR33910:SF1">
    <property type="entry name" value="PROTEIN TRANSLOCASE SUBUNIT SECE"/>
    <property type="match status" value="1"/>
</dbReference>
<comment type="caution">
    <text evidence="9">Lacks conserved residue(s) required for the propagation of feature annotation.</text>
</comment>
<evidence type="ECO:0000256" key="2">
    <source>
        <dbReference type="ARBA" id="ARBA00022448"/>
    </source>
</evidence>
<dbReference type="PANTHER" id="PTHR33910">
    <property type="entry name" value="PROTEIN TRANSLOCASE SUBUNIT SECE"/>
    <property type="match status" value="1"/>
</dbReference>
<evidence type="ECO:0000256" key="6">
    <source>
        <dbReference type="ARBA" id="ARBA00022989"/>
    </source>
</evidence>
<comment type="caution">
    <text evidence="11">The sequence shown here is derived from an EMBL/GenBank/DDBJ whole genome shotgun (WGS) entry which is preliminary data.</text>
</comment>
<feature type="transmembrane region" description="Helical" evidence="9">
    <location>
        <begin position="65"/>
        <end position="84"/>
    </location>
</feature>
<evidence type="ECO:0000256" key="3">
    <source>
        <dbReference type="ARBA" id="ARBA00022475"/>
    </source>
</evidence>
<evidence type="ECO:0000256" key="4">
    <source>
        <dbReference type="ARBA" id="ARBA00022692"/>
    </source>
</evidence>
<comment type="subcellular location">
    <subcellularLocation>
        <location evidence="1">Membrane</location>
    </subcellularLocation>
</comment>
<dbReference type="AlphaFoldDB" id="A0A3A1Y7F4"/>
<dbReference type="OrthoDB" id="9806365at2"/>
<comment type="subunit">
    <text evidence="9">Component of the Sec protein translocase complex. Heterotrimer consisting of SecY, SecE and SecG subunits. The heterotrimers can form oligomers, although 1 heterotrimer is thought to be able to translocate proteins. Interacts with the ribosome. Interacts with SecDF, and other proteins may be involved. Interacts with SecA.</text>
</comment>
<evidence type="ECO:0000256" key="1">
    <source>
        <dbReference type="ARBA" id="ARBA00004370"/>
    </source>
</evidence>
<accession>A0A3A1Y7F4</accession>
<feature type="transmembrane region" description="Helical" evidence="9">
    <location>
        <begin position="113"/>
        <end position="134"/>
    </location>
</feature>
<keyword evidence="7 9" id="KW-0811">Translocation</keyword>
<dbReference type="GO" id="GO:0006605">
    <property type="term" value="P:protein targeting"/>
    <property type="evidence" value="ECO:0007669"/>
    <property type="project" value="UniProtKB-UniRule"/>
</dbReference>
<evidence type="ECO:0000256" key="10">
    <source>
        <dbReference type="SAM" id="MobiDB-lite"/>
    </source>
</evidence>
<name>A0A3A1Y7F4_9GAMM</name>
<dbReference type="NCBIfam" id="TIGR00964">
    <property type="entry name" value="secE_bact"/>
    <property type="match status" value="1"/>
</dbReference>
<keyword evidence="5 9" id="KW-0653">Protein transport</keyword>
<sequence length="150" mass="16871">MSNNTLNKKTPSKPKKASSSVSSTKPEVKQLSSAVNSILWLVTIALVVGISYGNQYLTEANVNPVFRLLGVVVAIILAVLAFLVTNQGRKFLKFAMEAMLELKKIYYPTKKEALQTSIIVVVISVLVSFMFWLFDFVIQYFVNLITTWRF</sequence>
<evidence type="ECO:0000256" key="7">
    <source>
        <dbReference type="ARBA" id="ARBA00023010"/>
    </source>
</evidence>
<dbReference type="GO" id="GO:0005886">
    <property type="term" value="C:plasma membrane"/>
    <property type="evidence" value="ECO:0007669"/>
    <property type="project" value="UniProtKB-UniRule"/>
</dbReference>
<keyword evidence="8 9" id="KW-0472">Membrane</keyword>
<dbReference type="InterPro" id="IPR001901">
    <property type="entry name" value="Translocase_SecE/Sec61-g"/>
</dbReference>
<feature type="region of interest" description="Disordered" evidence="10">
    <location>
        <begin position="1"/>
        <end position="24"/>
    </location>
</feature>